<feature type="compositionally biased region" description="Basic and acidic residues" evidence="1">
    <location>
        <begin position="302"/>
        <end position="313"/>
    </location>
</feature>
<evidence type="ECO:0000313" key="3">
    <source>
        <dbReference type="Proteomes" id="UP000008743"/>
    </source>
</evidence>
<dbReference type="EMBL" id="KE346372">
    <property type="protein sequence ID" value="KJE96709.1"/>
    <property type="molecule type" value="Genomic_DNA"/>
</dbReference>
<dbReference type="InParanoid" id="A0A0D2X4V3"/>
<feature type="region of interest" description="Disordered" evidence="1">
    <location>
        <begin position="209"/>
        <end position="234"/>
    </location>
</feature>
<dbReference type="Proteomes" id="UP000008743">
    <property type="component" value="Unassembled WGS sequence"/>
</dbReference>
<organism evidence="2 3">
    <name type="scientific">Capsaspora owczarzaki (strain ATCC 30864)</name>
    <dbReference type="NCBI Taxonomy" id="595528"/>
    <lineage>
        <taxon>Eukaryota</taxon>
        <taxon>Filasterea</taxon>
        <taxon>Capsaspora</taxon>
    </lineage>
</organism>
<evidence type="ECO:0000256" key="1">
    <source>
        <dbReference type="SAM" id="MobiDB-lite"/>
    </source>
</evidence>
<protein>
    <submittedName>
        <fullName evidence="2">Uncharacterized protein</fullName>
    </submittedName>
</protein>
<gene>
    <name evidence="2" type="ORF">CAOG_006985</name>
</gene>
<dbReference type="AlphaFoldDB" id="A0A0D2X4V3"/>
<feature type="compositionally biased region" description="Polar residues" evidence="1">
    <location>
        <begin position="289"/>
        <end position="301"/>
    </location>
</feature>
<keyword evidence="3" id="KW-1185">Reference proteome</keyword>
<proteinExistence type="predicted"/>
<accession>A0A0D2X4V3</accession>
<sequence length="330" mass="35317">MSDDLLDLDALDVSLVASSPLLCGFRPSDGKPVKGQQELRQPQYARLHLLAIDSPVHETVSDKTTDARRIPASTPGMMSPVISSLSAHGNRRRRSSFGIAESVLPDIDLLATETMPVEDHLVTSPERPKTVVLQEDDVLITLKADLVDTLCVSSVTLGSAHNECTQQVENDDEEVFFGPAKPHEQHVASLITRHDQLLVLADQIPTVNNRSSTVHSSRPVSRIRAPKAAAPKPSSLLQELQAGKGPVVALMEQCAQIALLSGMAPVGLESGEAQQRARPLSNGLAANAGSENVNPTAATSKQQEELAPVREPKQAGSGSLRRQEQAGLLF</sequence>
<name>A0A0D2X4V3_CAPO3</name>
<evidence type="ECO:0000313" key="2">
    <source>
        <dbReference type="EMBL" id="KJE96709.1"/>
    </source>
</evidence>
<reference evidence="3" key="1">
    <citation type="submission" date="2011-02" db="EMBL/GenBank/DDBJ databases">
        <title>The Genome Sequence of Capsaspora owczarzaki ATCC 30864.</title>
        <authorList>
            <person name="Russ C."/>
            <person name="Cuomo C."/>
            <person name="Burger G."/>
            <person name="Gray M.W."/>
            <person name="Holland P.W.H."/>
            <person name="King N."/>
            <person name="Lang F.B.F."/>
            <person name="Roger A.J."/>
            <person name="Ruiz-Trillo I."/>
            <person name="Young S.K."/>
            <person name="Zeng Q."/>
            <person name="Gargeya S."/>
            <person name="Alvarado L."/>
            <person name="Berlin A."/>
            <person name="Chapman S.B."/>
            <person name="Chen Z."/>
            <person name="Freedman E."/>
            <person name="Gellesch M."/>
            <person name="Goldberg J."/>
            <person name="Griggs A."/>
            <person name="Gujja S."/>
            <person name="Heilman E."/>
            <person name="Heiman D."/>
            <person name="Howarth C."/>
            <person name="Mehta T."/>
            <person name="Neiman D."/>
            <person name="Pearson M."/>
            <person name="Roberts A."/>
            <person name="Saif S."/>
            <person name="Shea T."/>
            <person name="Shenoy N."/>
            <person name="Sisk P."/>
            <person name="Stolte C."/>
            <person name="Sykes S."/>
            <person name="White J."/>
            <person name="Yandava C."/>
            <person name="Haas B."/>
            <person name="Nusbaum C."/>
            <person name="Birren B."/>
        </authorList>
    </citation>
    <scope>NUCLEOTIDE SEQUENCE</scope>
    <source>
        <strain evidence="3">ATCC 30864</strain>
    </source>
</reference>
<feature type="region of interest" description="Disordered" evidence="1">
    <location>
        <begin position="284"/>
        <end position="330"/>
    </location>
</feature>
<feature type="compositionally biased region" description="Polar residues" evidence="1">
    <location>
        <begin position="209"/>
        <end position="219"/>
    </location>
</feature>